<dbReference type="Proteomes" id="UP000192731">
    <property type="component" value="Unassembled WGS sequence"/>
</dbReference>
<dbReference type="OrthoDB" id="9795554at2"/>
<dbReference type="InterPro" id="IPR008979">
    <property type="entry name" value="Galactose-bd-like_sf"/>
</dbReference>
<dbReference type="EMBL" id="FWWT01000005">
    <property type="protein sequence ID" value="SMB79256.1"/>
    <property type="molecule type" value="Genomic_DNA"/>
</dbReference>
<name>A0A1W1UDS2_DESTI</name>
<keyword evidence="2" id="KW-0378">Hydrolase</keyword>
<accession>A0A1W1UDS2</accession>
<feature type="transmembrane region" description="Helical" evidence="1">
    <location>
        <begin position="6"/>
        <end position="26"/>
    </location>
</feature>
<dbReference type="AlphaFoldDB" id="A0A1W1UDS2"/>
<dbReference type="STRING" id="656914.SAMN00017405_0739"/>
<keyword evidence="3" id="KW-1185">Reference proteome</keyword>
<keyword evidence="1" id="KW-0472">Membrane</keyword>
<proteinExistence type="predicted"/>
<keyword evidence="1" id="KW-1133">Transmembrane helix</keyword>
<reference evidence="2 3" key="1">
    <citation type="submission" date="2017-04" db="EMBL/GenBank/DDBJ databases">
        <authorList>
            <person name="Afonso C.L."/>
            <person name="Miller P.J."/>
            <person name="Scott M.A."/>
            <person name="Spackman E."/>
            <person name="Goraichik I."/>
            <person name="Dimitrov K.M."/>
            <person name="Suarez D.L."/>
            <person name="Swayne D.E."/>
        </authorList>
    </citation>
    <scope>NUCLEOTIDE SEQUENCE [LARGE SCALE GENOMIC DNA]</scope>
    <source>
        <strain evidence="2 3">DSM 11270</strain>
    </source>
</reference>
<gene>
    <name evidence="2" type="ORF">SAMN00017405_0739</name>
</gene>
<dbReference type="GO" id="GO:0004553">
    <property type="term" value="F:hydrolase activity, hydrolyzing O-glycosyl compounds"/>
    <property type="evidence" value="ECO:0007669"/>
    <property type="project" value="UniProtKB-ARBA"/>
</dbReference>
<keyword evidence="1" id="KW-0812">Transmembrane</keyword>
<dbReference type="RefSeq" id="WP_084051857.1">
    <property type="nucleotide sequence ID" value="NZ_FWWT01000005.1"/>
</dbReference>
<evidence type="ECO:0000313" key="2">
    <source>
        <dbReference type="EMBL" id="SMB79256.1"/>
    </source>
</evidence>
<dbReference type="Gene3D" id="2.60.120.260">
    <property type="entry name" value="Galactose-binding domain-like"/>
    <property type="match status" value="1"/>
</dbReference>
<evidence type="ECO:0000313" key="3">
    <source>
        <dbReference type="Proteomes" id="UP000192731"/>
    </source>
</evidence>
<organism evidence="2 3">
    <name type="scientific">Desulfonispora thiosulfatigenes DSM 11270</name>
    <dbReference type="NCBI Taxonomy" id="656914"/>
    <lineage>
        <taxon>Bacteria</taxon>
        <taxon>Bacillati</taxon>
        <taxon>Bacillota</taxon>
        <taxon>Clostridia</taxon>
        <taxon>Eubacteriales</taxon>
        <taxon>Peptococcaceae</taxon>
        <taxon>Desulfonispora</taxon>
    </lineage>
</organism>
<evidence type="ECO:0000256" key="1">
    <source>
        <dbReference type="SAM" id="Phobius"/>
    </source>
</evidence>
<protein>
    <submittedName>
        <fullName evidence="2">Glycosyl hydrolases family 2, sugar binding domain</fullName>
    </submittedName>
</protein>
<sequence>MKDKGWILSLLFIFLLSILIIINISIKSDDTPNKITLNGNWLYSVNDSPDFMITDYEDSTWKEAPFIYTDVIVKKEQEKVNKVIWFRKKIFIPKELKEEDLMLYVQRMANYHSVYFNGNLIGKTIADTHNLFSNWNKKIGYFIPKKLIVYGQENIIAIRTHSTYEYGP</sequence>
<dbReference type="SUPFAM" id="SSF49785">
    <property type="entry name" value="Galactose-binding domain-like"/>
    <property type="match status" value="1"/>
</dbReference>